<reference evidence="2 3" key="1">
    <citation type="submission" date="2019-12" db="EMBL/GenBank/DDBJ databases">
        <title>Genomic-based taxomic classification of the family Erythrobacteraceae.</title>
        <authorList>
            <person name="Xu L."/>
        </authorList>
    </citation>
    <scope>NUCLEOTIDE SEQUENCE [LARGE SCALE GENOMIC DNA]</scope>
    <source>
        <strain evidence="2 3">LMG 29518</strain>
    </source>
</reference>
<accession>A0A6I4T3C0</accession>
<organism evidence="2 3">
    <name type="scientific">Altericroceibacterium endophyticum</name>
    <dbReference type="NCBI Taxonomy" id="1808508"/>
    <lineage>
        <taxon>Bacteria</taxon>
        <taxon>Pseudomonadati</taxon>
        <taxon>Pseudomonadota</taxon>
        <taxon>Alphaproteobacteria</taxon>
        <taxon>Sphingomonadales</taxon>
        <taxon>Erythrobacteraceae</taxon>
        <taxon>Altericroceibacterium</taxon>
    </lineage>
</organism>
<dbReference type="RefSeq" id="WP_160735766.1">
    <property type="nucleotide sequence ID" value="NZ_WTYT01000002.1"/>
</dbReference>
<sequence length="312" mass="33266">MAKSNALEGKLVVLIGGSGFFGSNVAQELLDRGARLRVASRNPEKAWKLKPLANLGQMQFARCDVTKPESIAAVMQGADAAAYLVGSFTGDLDAVQARGAGLAAEAAAKAGASAFVQISAIGADANSDIAYSRTKALGEQQARDAFPQATVLRPSILFGEDDNFLNMFGQLIASSPVIPIFGPNAKLQPVWVNDAAEAVANAIADPVKHGGKTYELAGPEVLTMGDINRRIAAAQERKRRFIEMSDSLSSLFASLPGTPMSKDQWNLLQQGSVATRDYPGIEELGVNPHPLGLMLDRWMVRFRKHGRFTKAA</sequence>
<dbReference type="InterPro" id="IPR036291">
    <property type="entry name" value="NAD(P)-bd_dom_sf"/>
</dbReference>
<evidence type="ECO:0000259" key="1">
    <source>
        <dbReference type="Pfam" id="PF13460"/>
    </source>
</evidence>
<protein>
    <submittedName>
        <fullName evidence="2">SDR family NAD(P)-dependent oxidoreductase</fullName>
    </submittedName>
</protein>
<dbReference type="PANTHER" id="PTHR12126">
    <property type="entry name" value="NADH-UBIQUINONE OXIDOREDUCTASE 39 KDA SUBUNIT-RELATED"/>
    <property type="match status" value="1"/>
</dbReference>
<dbReference type="AlphaFoldDB" id="A0A6I4T3C0"/>
<dbReference type="Pfam" id="PF13460">
    <property type="entry name" value="NAD_binding_10"/>
    <property type="match status" value="1"/>
</dbReference>
<dbReference type="EMBL" id="WTYT01000002">
    <property type="protein sequence ID" value="MXO65366.1"/>
    <property type="molecule type" value="Genomic_DNA"/>
</dbReference>
<dbReference type="GO" id="GO:0044877">
    <property type="term" value="F:protein-containing complex binding"/>
    <property type="evidence" value="ECO:0007669"/>
    <property type="project" value="TreeGrafter"/>
</dbReference>
<evidence type="ECO:0000313" key="2">
    <source>
        <dbReference type="EMBL" id="MXO65366.1"/>
    </source>
</evidence>
<dbReference type="SUPFAM" id="SSF51735">
    <property type="entry name" value="NAD(P)-binding Rossmann-fold domains"/>
    <property type="match status" value="1"/>
</dbReference>
<keyword evidence="3" id="KW-1185">Reference proteome</keyword>
<dbReference type="OrthoDB" id="9776313at2"/>
<dbReference type="Gene3D" id="3.40.50.720">
    <property type="entry name" value="NAD(P)-binding Rossmann-like Domain"/>
    <property type="match status" value="1"/>
</dbReference>
<dbReference type="CDD" id="cd05271">
    <property type="entry name" value="NDUFA9_like_SDR_a"/>
    <property type="match status" value="1"/>
</dbReference>
<feature type="domain" description="NAD(P)-binding" evidence="1">
    <location>
        <begin position="16"/>
        <end position="155"/>
    </location>
</feature>
<dbReference type="InterPro" id="IPR051207">
    <property type="entry name" value="ComplexI_NDUFA9_subunit"/>
</dbReference>
<comment type="caution">
    <text evidence="2">The sequence shown here is derived from an EMBL/GenBank/DDBJ whole genome shotgun (WGS) entry which is preliminary data.</text>
</comment>
<dbReference type="PANTHER" id="PTHR12126:SF11">
    <property type="entry name" value="NADH DEHYDROGENASE [UBIQUINONE] 1 ALPHA SUBCOMPLEX SUBUNIT 9, MITOCHONDRIAL"/>
    <property type="match status" value="1"/>
</dbReference>
<proteinExistence type="predicted"/>
<name>A0A6I4T3C0_9SPHN</name>
<evidence type="ECO:0000313" key="3">
    <source>
        <dbReference type="Proteomes" id="UP000438476"/>
    </source>
</evidence>
<dbReference type="Proteomes" id="UP000438476">
    <property type="component" value="Unassembled WGS sequence"/>
</dbReference>
<dbReference type="InterPro" id="IPR016040">
    <property type="entry name" value="NAD(P)-bd_dom"/>
</dbReference>
<gene>
    <name evidence="2" type="ORF">GRI91_06340</name>
</gene>